<dbReference type="EMBL" id="KN649128">
    <property type="protein sequence ID" value="KHN34232.1"/>
    <property type="molecule type" value="Genomic_DNA"/>
</dbReference>
<feature type="domain" description="J" evidence="1">
    <location>
        <begin position="40"/>
        <end position="107"/>
    </location>
</feature>
<gene>
    <name evidence="2" type="ORF">glysoja_043298</name>
</gene>
<accession>A0A0B2RR20</accession>
<sequence length="113" mass="12913">MTSLSCRVKSRSIVTFTIAKARSSGTKQSRPSYLKSSCSSLYDILDIPADTSNQEIKAIYWRLAKVYHPDVAAINQKNLSTDEFMEILVAYSTLSDPDKHIKYNQSLFWRQRS</sequence>
<dbReference type="PRINTS" id="PR00625">
    <property type="entry name" value="JDOMAIN"/>
</dbReference>
<organism evidence="2">
    <name type="scientific">Glycine soja</name>
    <name type="common">Wild soybean</name>
    <dbReference type="NCBI Taxonomy" id="3848"/>
    <lineage>
        <taxon>Eukaryota</taxon>
        <taxon>Viridiplantae</taxon>
        <taxon>Streptophyta</taxon>
        <taxon>Embryophyta</taxon>
        <taxon>Tracheophyta</taxon>
        <taxon>Spermatophyta</taxon>
        <taxon>Magnoliopsida</taxon>
        <taxon>eudicotyledons</taxon>
        <taxon>Gunneridae</taxon>
        <taxon>Pentapetalae</taxon>
        <taxon>rosids</taxon>
        <taxon>fabids</taxon>
        <taxon>Fabales</taxon>
        <taxon>Fabaceae</taxon>
        <taxon>Papilionoideae</taxon>
        <taxon>50 kb inversion clade</taxon>
        <taxon>NPAAA clade</taxon>
        <taxon>indigoferoid/millettioid clade</taxon>
        <taxon>Phaseoleae</taxon>
        <taxon>Glycine</taxon>
        <taxon>Glycine subgen. Soja</taxon>
    </lineage>
</organism>
<dbReference type="InterPro" id="IPR001623">
    <property type="entry name" value="DnaJ_domain"/>
</dbReference>
<dbReference type="PANTHER" id="PTHR44240:SF34">
    <property type="entry name" value="CHAPERONE PROTEIN DNAJ 11"/>
    <property type="match status" value="1"/>
</dbReference>
<dbReference type="AlphaFoldDB" id="A0A0B2RR20"/>
<dbReference type="SUPFAM" id="SSF46565">
    <property type="entry name" value="Chaperone J-domain"/>
    <property type="match status" value="1"/>
</dbReference>
<dbReference type="Pfam" id="PF00226">
    <property type="entry name" value="DnaJ"/>
    <property type="match status" value="1"/>
</dbReference>
<dbReference type="InterPro" id="IPR052276">
    <property type="entry name" value="Diphthamide-biosynth_chaperone"/>
</dbReference>
<evidence type="ECO:0000259" key="1">
    <source>
        <dbReference type="PROSITE" id="PS50076"/>
    </source>
</evidence>
<name>A0A0B2RR20_GLYSO</name>
<evidence type="ECO:0000313" key="2">
    <source>
        <dbReference type="EMBL" id="KHN34232.1"/>
    </source>
</evidence>
<proteinExistence type="predicted"/>
<dbReference type="CDD" id="cd06257">
    <property type="entry name" value="DnaJ"/>
    <property type="match status" value="1"/>
</dbReference>
<dbReference type="Proteomes" id="UP000053555">
    <property type="component" value="Unassembled WGS sequence"/>
</dbReference>
<dbReference type="SMART" id="SM00271">
    <property type="entry name" value="DnaJ"/>
    <property type="match status" value="1"/>
</dbReference>
<dbReference type="PROSITE" id="PS50076">
    <property type="entry name" value="DNAJ_2"/>
    <property type="match status" value="1"/>
</dbReference>
<protein>
    <submittedName>
        <fullName evidence="2">Chaperone protein dnaJ 11, chloroplastic</fullName>
    </submittedName>
</protein>
<reference evidence="2" key="1">
    <citation type="submission" date="2014-07" db="EMBL/GenBank/DDBJ databases">
        <title>Identification of a novel salt tolerance gene in wild soybean by whole-genome sequencing.</title>
        <authorList>
            <person name="Lam H.-M."/>
            <person name="Qi X."/>
            <person name="Li M.-W."/>
            <person name="Liu X."/>
            <person name="Xie M."/>
            <person name="Ni M."/>
            <person name="Xu X."/>
        </authorList>
    </citation>
    <scope>NUCLEOTIDE SEQUENCE [LARGE SCALE GENOMIC DNA]</scope>
    <source>
        <tissue evidence="2">Root</tissue>
    </source>
</reference>
<dbReference type="Gene3D" id="1.10.287.110">
    <property type="entry name" value="DnaJ domain"/>
    <property type="match status" value="1"/>
</dbReference>
<dbReference type="PANTHER" id="PTHR44240">
    <property type="entry name" value="DNAJ DOMAIN (PROKARYOTIC HEAT SHOCK PROTEIN)-RELATED"/>
    <property type="match status" value="1"/>
</dbReference>
<dbReference type="InterPro" id="IPR036869">
    <property type="entry name" value="J_dom_sf"/>
</dbReference>
<dbReference type="Gramene" id="XM_028348491.1">
    <property type="protein sequence ID" value="XP_028204292.1"/>
    <property type="gene ID" value="LOC114388157"/>
</dbReference>